<dbReference type="RefSeq" id="XP_004035335.1">
    <property type="nucleotide sequence ID" value="XM_004035287.1"/>
</dbReference>
<organism evidence="1 2">
    <name type="scientific">Ichthyophthirius multifiliis</name>
    <name type="common">White spot disease agent</name>
    <name type="synonym">Ich</name>
    <dbReference type="NCBI Taxonomy" id="5932"/>
    <lineage>
        <taxon>Eukaryota</taxon>
        <taxon>Sar</taxon>
        <taxon>Alveolata</taxon>
        <taxon>Ciliophora</taxon>
        <taxon>Intramacronucleata</taxon>
        <taxon>Oligohymenophorea</taxon>
        <taxon>Hymenostomatida</taxon>
        <taxon>Ophryoglenina</taxon>
        <taxon>Ichthyophthirius</taxon>
    </lineage>
</organism>
<sequence length="193" mass="22055">MKISTKKLITTQVQFSGTTQEVFPNCTALLLINYPIKLIKESIKIPTKFSIQYTFSLKSPQIIKYIPFIAKPEIYTYCTTIVADIDEPIDLTIILPKLTKKLKPQHIANPKIVFEQSELTYYVKRPKQTIKKCGFMINNIPKKLINIVKKIVESIFSSFINIAAKMLVHIGEVKKIAIASLKFINPIAQKQQK</sequence>
<dbReference type="AlphaFoldDB" id="G0QSE8"/>
<name>G0QSE8_ICHMU</name>
<dbReference type="GeneID" id="14907998"/>
<gene>
    <name evidence="1" type="ORF">IMG5_100710</name>
</gene>
<dbReference type="InParanoid" id="G0QSE8"/>
<proteinExistence type="predicted"/>
<protein>
    <submittedName>
        <fullName evidence="1">Uncharacterized protein</fullName>
    </submittedName>
</protein>
<dbReference type="OMA" id="ERTAQCI"/>
<dbReference type="Proteomes" id="UP000008983">
    <property type="component" value="Unassembled WGS sequence"/>
</dbReference>
<reference evidence="1 2" key="1">
    <citation type="submission" date="2011-07" db="EMBL/GenBank/DDBJ databases">
        <authorList>
            <person name="Coyne R."/>
            <person name="Brami D."/>
            <person name="Johnson J."/>
            <person name="Hostetler J."/>
            <person name="Hannick L."/>
            <person name="Clark T."/>
            <person name="Cassidy-Hanley D."/>
            <person name="Inman J."/>
        </authorList>
    </citation>
    <scope>NUCLEOTIDE SEQUENCE [LARGE SCALE GENOMIC DNA]</scope>
    <source>
        <strain evidence="1 2">G5</strain>
    </source>
</reference>
<dbReference type="EMBL" id="GL983810">
    <property type="protein sequence ID" value="EGR31849.1"/>
    <property type="molecule type" value="Genomic_DNA"/>
</dbReference>
<keyword evidence="2" id="KW-1185">Reference proteome</keyword>
<accession>G0QSE8</accession>
<evidence type="ECO:0000313" key="1">
    <source>
        <dbReference type="EMBL" id="EGR31849.1"/>
    </source>
</evidence>
<evidence type="ECO:0000313" key="2">
    <source>
        <dbReference type="Proteomes" id="UP000008983"/>
    </source>
</evidence>